<evidence type="ECO:0000313" key="2">
    <source>
        <dbReference type="EMBL" id="KGX87673.1"/>
    </source>
</evidence>
<dbReference type="EMBL" id="AVPF01000023">
    <property type="protein sequence ID" value="KGX87673.1"/>
    <property type="molecule type" value="Genomic_DNA"/>
</dbReference>
<comment type="caution">
    <text evidence="2">The sequence shown here is derived from an EMBL/GenBank/DDBJ whole genome shotgun (WGS) entry which is preliminary data.</text>
</comment>
<evidence type="ECO:0000256" key="1">
    <source>
        <dbReference type="SAM" id="Phobius"/>
    </source>
</evidence>
<keyword evidence="3" id="KW-1185">Reference proteome</keyword>
<dbReference type="eggNOG" id="ENOG502ZGDU">
    <property type="taxonomic scope" value="Bacteria"/>
</dbReference>
<evidence type="ECO:0000313" key="3">
    <source>
        <dbReference type="Proteomes" id="UP000030403"/>
    </source>
</evidence>
<feature type="transmembrane region" description="Helical" evidence="1">
    <location>
        <begin position="9"/>
        <end position="26"/>
    </location>
</feature>
<keyword evidence="1" id="KW-0812">Transmembrane</keyword>
<keyword evidence="1" id="KW-0472">Membrane</keyword>
<dbReference type="AlphaFoldDB" id="A0A0A5G914"/>
<sequence length="89" mass="10308">MIINNVGRYSFLAFTMIISIFGYFKLQNSVETGKNSARDYLSKIDGMNSVEYSKLTEWFITSEVLLGSVLLLIGLIFFCMCMYRFTKHH</sequence>
<reference evidence="2 3" key="1">
    <citation type="submission" date="2013-08" db="EMBL/GenBank/DDBJ databases">
        <authorList>
            <person name="Huang J."/>
            <person name="Wang G."/>
        </authorList>
    </citation>
    <scope>NUCLEOTIDE SEQUENCE [LARGE SCALE GENOMIC DNA]</scope>
    <source>
        <strain evidence="2 3">BH030004</strain>
    </source>
</reference>
<name>A0A0A5G914_9BACI</name>
<accession>A0A0A5G914</accession>
<dbReference type="Proteomes" id="UP000030403">
    <property type="component" value="Unassembled WGS sequence"/>
</dbReference>
<feature type="transmembrane region" description="Helical" evidence="1">
    <location>
        <begin position="64"/>
        <end position="85"/>
    </location>
</feature>
<organism evidence="2 3">
    <name type="scientific">Pontibacillus marinus BH030004 = DSM 16465</name>
    <dbReference type="NCBI Taxonomy" id="1385511"/>
    <lineage>
        <taxon>Bacteria</taxon>
        <taxon>Bacillati</taxon>
        <taxon>Bacillota</taxon>
        <taxon>Bacilli</taxon>
        <taxon>Bacillales</taxon>
        <taxon>Bacillaceae</taxon>
        <taxon>Pontibacillus</taxon>
    </lineage>
</organism>
<keyword evidence="1" id="KW-1133">Transmembrane helix</keyword>
<dbReference type="STRING" id="1385511.GCA_000425225_02126"/>
<gene>
    <name evidence="2" type="ORF">N783_09655</name>
</gene>
<proteinExistence type="predicted"/>
<protein>
    <submittedName>
        <fullName evidence="2">Uncharacterized protein</fullName>
    </submittedName>
</protein>